<keyword evidence="5" id="KW-0479">Metal-binding</keyword>
<evidence type="ECO:0000256" key="13">
    <source>
        <dbReference type="ARBA" id="ARBA00049628"/>
    </source>
</evidence>
<dbReference type="Gene3D" id="2.160.10.10">
    <property type="entry name" value="Hexapeptide repeat proteins"/>
    <property type="match status" value="1"/>
</dbReference>
<comment type="function">
    <text evidence="13">Catalyzes the last two sequential reactions in the de novo biosynthetic pathway for UDP-N-acetylglucosamine (UDP-GlcNAc). The C-terminal domain catalyzes the transfer of acetyl group from acetyl coenzyme A to glucosamine-1-phosphate (GlcN-1-P) to produce N-acetylglucosamine-1-phosphate (GlcNAc-1-P), which is converted into UDP-GlcNAc by the transfer of uridine 5-monophosphate (from uridine 5-triphosphate), a reaction catalyzed by the N-terminal domain.</text>
</comment>
<proteinExistence type="predicted"/>
<dbReference type="SUPFAM" id="SSF51161">
    <property type="entry name" value="Trimeric LpxA-like enzymes"/>
    <property type="match status" value="1"/>
</dbReference>
<dbReference type="OrthoDB" id="9775031at2"/>
<dbReference type="GO" id="GO:0019134">
    <property type="term" value="F:glucosamine-1-phosphate N-acetyltransferase activity"/>
    <property type="evidence" value="ECO:0007669"/>
    <property type="project" value="UniProtKB-EC"/>
</dbReference>
<evidence type="ECO:0000256" key="3">
    <source>
        <dbReference type="ARBA" id="ARBA00022679"/>
    </source>
</evidence>
<dbReference type="PANTHER" id="PTHR43584">
    <property type="entry name" value="NUCLEOTIDYL TRANSFERASE"/>
    <property type="match status" value="1"/>
</dbReference>
<organism evidence="14 15">
    <name type="scientific">Paenibacillus lutimineralis</name>
    <dbReference type="NCBI Taxonomy" id="2707005"/>
    <lineage>
        <taxon>Bacteria</taxon>
        <taxon>Bacillati</taxon>
        <taxon>Bacillota</taxon>
        <taxon>Bacilli</taxon>
        <taxon>Bacillales</taxon>
        <taxon>Paenibacillaceae</taxon>
        <taxon>Paenibacillus</taxon>
    </lineage>
</organism>
<keyword evidence="6" id="KW-0460">Magnesium</keyword>
<keyword evidence="7" id="KW-0133">Cell shape</keyword>
<keyword evidence="3" id="KW-0808">Transferase</keyword>
<evidence type="ECO:0000256" key="8">
    <source>
        <dbReference type="ARBA" id="ARBA00022984"/>
    </source>
</evidence>
<dbReference type="InterPro" id="IPR050065">
    <property type="entry name" value="GlmU-like"/>
</dbReference>
<gene>
    <name evidence="14" type="ORF">EI981_14185</name>
</gene>
<keyword evidence="4" id="KW-0548">Nucleotidyltransferase</keyword>
<dbReference type="Proteomes" id="UP000270678">
    <property type="component" value="Chromosome"/>
</dbReference>
<keyword evidence="2" id="KW-0963">Cytoplasm</keyword>
<comment type="catalytic activity">
    <reaction evidence="12">
        <text>N-acetyl-alpha-D-glucosamine 1-phosphate + UTP + H(+) = UDP-N-acetyl-alpha-D-glucosamine + diphosphate</text>
        <dbReference type="Rhea" id="RHEA:13509"/>
        <dbReference type="ChEBI" id="CHEBI:15378"/>
        <dbReference type="ChEBI" id="CHEBI:33019"/>
        <dbReference type="ChEBI" id="CHEBI:46398"/>
        <dbReference type="ChEBI" id="CHEBI:57705"/>
        <dbReference type="ChEBI" id="CHEBI:57776"/>
        <dbReference type="EC" id="2.7.7.23"/>
    </reaction>
</comment>
<dbReference type="EMBL" id="CP034346">
    <property type="protein sequence ID" value="AZS15486.1"/>
    <property type="molecule type" value="Genomic_DNA"/>
</dbReference>
<keyword evidence="10" id="KW-0961">Cell wall biogenesis/degradation</keyword>
<evidence type="ECO:0000256" key="5">
    <source>
        <dbReference type="ARBA" id="ARBA00022723"/>
    </source>
</evidence>
<keyword evidence="8" id="KW-0573">Peptidoglycan synthesis</keyword>
<dbReference type="GO" id="GO:0046872">
    <property type="term" value="F:metal ion binding"/>
    <property type="evidence" value="ECO:0007669"/>
    <property type="project" value="UniProtKB-KW"/>
</dbReference>
<evidence type="ECO:0000256" key="2">
    <source>
        <dbReference type="ARBA" id="ARBA00022490"/>
    </source>
</evidence>
<dbReference type="GO" id="GO:0003977">
    <property type="term" value="F:UDP-N-acetylglucosamine diphosphorylase activity"/>
    <property type="evidence" value="ECO:0007669"/>
    <property type="project" value="UniProtKB-EC"/>
</dbReference>
<evidence type="ECO:0000256" key="6">
    <source>
        <dbReference type="ARBA" id="ARBA00022842"/>
    </source>
</evidence>
<evidence type="ECO:0000256" key="10">
    <source>
        <dbReference type="ARBA" id="ARBA00023316"/>
    </source>
</evidence>
<comment type="cofactor">
    <cofactor evidence="1">
        <name>Mg(2+)</name>
        <dbReference type="ChEBI" id="CHEBI:18420"/>
    </cofactor>
</comment>
<evidence type="ECO:0000256" key="11">
    <source>
        <dbReference type="ARBA" id="ARBA00048247"/>
    </source>
</evidence>
<evidence type="ECO:0000256" key="9">
    <source>
        <dbReference type="ARBA" id="ARBA00023315"/>
    </source>
</evidence>
<evidence type="ECO:0000256" key="4">
    <source>
        <dbReference type="ARBA" id="ARBA00022695"/>
    </source>
</evidence>
<dbReference type="PANTHER" id="PTHR43584:SF3">
    <property type="entry name" value="BIFUNCTIONAL PROTEIN GLMU"/>
    <property type="match status" value="1"/>
</dbReference>
<accession>A0A3S9UYT6</accession>
<name>A0A3S9UYT6_9BACL</name>
<dbReference type="AlphaFoldDB" id="A0A3S9UYT6"/>
<evidence type="ECO:0000256" key="7">
    <source>
        <dbReference type="ARBA" id="ARBA00022960"/>
    </source>
</evidence>
<protein>
    <recommendedName>
        <fullName evidence="16">UDP-N-acetylglucosamine diphosphorylase/glucosamine-1-phosphate N-acetyltransferase</fullName>
    </recommendedName>
</protein>
<evidence type="ECO:0000313" key="14">
    <source>
        <dbReference type="EMBL" id="AZS15486.1"/>
    </source>
</evidence>
<evidence type="ECO:0008006" key="16">
    <source>
        <dbReference type="Google" id="ProtNLM"/>
    </source>
</evidence>
<dbReference type="KEGG" id="plut:EI981_14185"/>
<evidence type="ECO:0000256" key="1">
    <source>
        <dbReference type="ARBA" id="ARBA00001946"/>
    </source>
</evidence>
<comment type="catalytic activity">
    <reaction evidence="11">
        <text>alpha-D-glucosamine 1-phosphate + acetyl-CoA = N-acetyl-alpha-D-glucosamine 1-phosphate + CoA + H(+)</text>
        <dbReference type="Rhea" id="RHEA:13725"/>
        <dbReference type="ChEBI" id="CHEBI:15378"/>
        <dbReference type="ChEBI" id="CHEBI:57287"/>
        <dbReference type="ChEBI" id="CHEBI:57288"/>
        <dbReference type="ChEBI" id="CHEBI:57776"/>
        <dbReference type="ChEBI" id="CHEBI:58516"/>
        <dbReference type="EC" id="2.3.1.157"/>
    </reaction>
</comment>
<dbReference type="GO" id="GO:0008360">
    <property type="term" value="P:regulation of cell shape"/>
    <property type="evidence" value="ECO:0007669"/>
    <property type="project" value="UniProtKB-KW"/>
</dbReference>
<dbReference type="InterPro" id="IPR011004">
    <property type="entry name" value="Trimer_LpxA-like_sf"/>
</dbReference>
<keyword evidence="9" id="KW-0012">Acyltransferase</keyword>
<evidence type="ECO:0000313" key="15">
    <source>
        <dbReference type="Proteomes" id="UP000270678"/>
    </source>
</evidence>
<dbReference type="GO" id="GO:0071555">
    <property type="term" value="P:cell wall organization"/>
    <property type="evidence" value="ECO:0007669"/>
    <property type="project" value="UniProtKB-KW"/>
</dbReference>
<evidence type="ECO:0000256" key="12">
    <source>
        <dbReference type="ARBA" id="ARBA00048493"/>
    </source>
</evidence>
<dbReference type="GO" id="GO:0009252">
    <property type="term" value="P:peptidoglycan biosynthetic process"/>
    <property type="evidence" value="ECO:0007669"/>
    <property type="project" value="UniProtKB-KW"/>
</dbReference>
<reference evidence="15" key="1">
    <citation type="submission" date="2018-12" db="EMBL/GenBank/DDBJ databases">
        <title>Complete genome sequence of Paenibacillus sp. MBLB1234.</title>
        <authorList>
            <person name="Nam Y.-D."/>
            <person name="Kang J."/>
            <person name="Chung W.-H."/>
            <person name="Park Y.S."/>
        </authorList>
    </citation>
    <scope>NUCLEOTIDE SEQUENCE [LARGE SCALE GENOMIC DNA]</scope>
    <source>
        <strain evidence="15">MBLB1234</strain>
    </source>
</reference>
<keyword evidence="15" id="KW-1185">Reference proteome</keyword>
<sequence>MLSDSNGSISDNIIKLTYGTTSLLDVLIKRLLKISNFVTLLGTEHSIKNQELELNERTQVIHNLSELISNSHTPESEKLLILDINQLLLKEYYLKEISSLIESNYSVYIPSQTNTHFTLGITLKDLIDLQREPRTTQDILEQIEIIHQFEIPPTDLTFSHITDENLPEIILLQQKRYVEELRQQGIIFQNPESVEIDSSAILMPGCIIGSFCVIKGSSFIEEGAEIGSFTTIDNSYVGKNTRVISSLIVNSKLENNTTVGPFSYIRGKSTIKEEAQVGSFSEINDTVLGVGSKSKHFSYIGHTEVGESVNIGAGTITCTYDGKNKHNLKIGDNAFVGSGTLLVAPVSLGDYAKTGAGTVVTKNIPDEVLVYGNPGRIIKKIDKEMNKDGG</sequence>